<comment type="caution">
    <text evidence="1">The sequence shown here is derived from an EMBL/GenBank/DDBJ whole genome shotgun (WGS) entry which is preliminary data.</text>
</comment>
<evidence type="ECO:0000313" key="2">
    <source>
        <dbReference type="Proteomes" id="UP000276133"/>
    </source>
</evidence>
<organism evidence="1 2">
    <name type="scientific">Brachionus plicatilis</name>
    <name type="common">Marine rotifer</name>
    <name type="synonym">Brachionus muelleri</name>
    <dbReference type="NCBI Taxonomy" id="10195"/>
    <lineage>
        <taxon>Eukaryota</taxon>
        <taxon>Metazoa</taxon>
        <taxon>Spiralia</taxon>
        <taxon>Gnathifera</taxon>
        <taxon>Rotifera</taxon>
        <taxon>Eurotatoria</taxon>
        <taxon>Monogononta</taxon>
        <taxon>Pseudotrocha</taxon>
        <taxon>Ploima</taxon>
        <taxon>Brachionidae</taxon>
        <taxon>Brachionus</taxon>
    </lineage>
</organism>
<accession>A0A3M7RFI3</accession>
<protein>
    <submittedName>
        <fullName evidence="1">Uncharacterized protein</fullName>
    </submittedName>
</protein>
<sequence>MNVATPGKRKQVNYSIGNPLHHHSAVVYDLESCWVDPNFLGLDECSSHSIVVPEWWFLNMKEKPFKKAKTAVKSKMHRVPQ</sequence>
<gene>
    <name evidence="1" type="ORF">BpHYR1_011428</name>
</gene>
<evidence type="ECO:0000313" key="1">
    <source>
        <dbReference type="EMBL" id="RNA22251.1"/>
    </source>
</evidence>
<reference evidence="1 2" key="1">
    <citation type="journal article" date="2018" name="Sci. Rep.">
        <title>Genomic signatures of local adaptation to the degree of environmental predictability in rotifers.</title>
        <authorList>
            <person name="Franch-Gras L."/>
            <person name="Hahn C."/>
            <person name="Garcia-Roger E.M."/>
            <person name="Carmona M.J."/>
            <person name="Serra M."/>
            <person name="Gomez A."/>
        </authorList>
    </citation>
    <scope>NUCLEOTIDE SEQUENCE [LARGE SCALE GENOMIC DNA]</scope>
    <source>
        <strain evidence="1">HYR1</strain>
    </source>
</reference>
<proteinExistence type="predicted"/>
<dbReference type="Proteomes" id="UP000276133">
    <property type="component" value="Unassembled WGS sequence"/>
</dbReference>
<dbReference type="EMBL" id="REGN01003506">
    <property type="protein sequence ID" value="RNA22251.1"/>
    <property type="molecule type" value="Genomic_DNA"/>
</dbReference>
<keyword evidence="2" id="KW-1185">Reference proteome</keyword>
<name>A0A3M7RFI3_BRAPC</name>
<dbReference type="AlphaFoldDB" id="A0A3M7RFI3"/>